<sequence length="167" mass="18673">MSSVSARTGRHRQRYDNHYRLVSGCIPYKLIKDDESGLENRIRILMISTTKRDNLVFPKGGWEDDETVREAACREALEEAGIRGNLKEKMLGVWEFLSKSSEERDRSGVQGGCRGYMFAMEVTQELETQEQDGIGSSGTPAGALFGTRTPAAFPQQEVRVMALAHTN</sequence>
<evidence type="ECO:0000256" key="2">
    <source>
        <dbReference type="ARBA" id="ARBA00005582"/>
    </source>
</evidence>
<comment type="caution">
    <text evidence="7">The sequence shown here is derived from an EMBL/GenBank/DDBJ whole genome shotgun (WGS) entry which is preliminary data.</text>
</comment>
<comment type="cofactor">
    <cofactor evidence="1">
        <name>Mg(2+)</name>
        <dbReference type="ChEBI" id="CHEBI:18420"/>
    </cofactor>
</comment>
<dbReference type="Gene3D" id="3.90.79.10">
    <property type="entry name" value="Nucleoside Triphosphate Pyrophosphohydrolase"/>
    <property type="match status" value="1"/>
</dbReference>
<proteinExistence type="inferred from homology"/>
<dbReference type="GO" id="GO:0005737">
    <property type="term" value="C:cytoplasm"/>
    <property type="evidence" value="ECO:0007669"/>
    <property type="project" value="TreeGrafter"/>
</dbReference>
<evidence type="ECO:0000256" key="3">
    <source>
        <dbReference type="ARBA" id="ARBA00022723"/>
    </source>
</evidence>
<dbReference type="PROSITE" id="PS00893">
    <property type="entry name" value="NUDIX_BOX"/>
    <property type="match status" value="1"/>
</dbReference>
<dbReference type="InterPro" id="IPR015797">
    <property type="entry name" value="NUDIX_hydrolase-like_dom_sf"/>
</dbReference>
<dbReference type="InterPro" id="IPR000086">
    <property type="entry name" value="NUDIX_hydrolase_dom"/>
</dbReference>
<gene>
    <name evidence="7" type="ORF">RJ641_007200</name>
</gene>
<keyword evidence="3" id="KW-0479">Metal-binding</keyword>
<dbReference type="EMBL" id="JBAMMX010000014">
    <property type="protein sequence ID" value="KAK6928609.1"/>
    <property type="molecule type" value="Genomic_DNA"/>
</dbReference>
<keyword evidence="8" id="KW-1185">Reference proteome</keyword>
<dbReference type="CDD" id="cd04666">
    <property type="entry name" value="NUDIX_DIPP2_like_Nudt4"/>
    <property type="match status" value="1"/>
</dbReference>
<protein>
    <submittedName>
        <fullName evidence="7">NUDIX hydrolase domain</fullName>
    </submittedName>
</protein>
<dbReference type="GO" id="GO:0005634">
    <property type="term" value="C:nucleus"/>
    <property type="evidence" value="ECO:0007669"/>
    <property type="project" value="TreeGrafter"/>
</dbReference>
<dbReference type="AlphaFoldDB" id="A0AAN8VBN9"/>
<name>A0AAN8VBN9_9MAGN</name>
<dbReference type="SUPFAM" id="SSF55811">
    <property type="entry name" value="Nudix"/>
    <property type="match status" value="1"/>
</dbReference>
<dbReference type="GO" id="GO:0016462">
    <property type="term" value="F:pyrophosphatase activity"/>
    <property type="evidence" value="ECO:0007669"/>
    <property type="project" value="InterPro"/>
</dbReference>
<evidence type="ECO:0000256" key="5">
    <source>
        <dbReference type="ARBA" id="ARBA00022842"/>
    </source>
</evidence>
<dbReference type="PANTHER" id="PTHR12629">
    <property type="entry name" value="DIPHOSPHOINOSITOL POLYPHOSPHATE PHOSPHOHYDROLASE"/>
    <property type="match status" value="1"/>
</dbReference>
<evidence type="ECO:0000313" key="8">
    <source>
        <dbReference type="Proteomes" id="UP001370490"/>
    </source>
</evidence>
<dbReference type="Pfam" id="PF00293">
    <property type="entry name" value="NUDIX"/>
    <property type="match status" value="1"/>
</dbReference>
<comment type="similarity">
    <text evidence="2">Belongs to the Nudix hydrolase family.</text>
</comment>
<evidence type="ECO:0000313" key="7">
    <source>
        <dbReference type="EMBL" id="KAK6928609.1"/>
    </source>
</evidence>
<reference evidence="7 8" key="1">
    <citation type="submission" date="2023-12" db="EMBL/GenBank/DDBJ databases">
        <title>A high-quality genome assembly for Dillenia turbinata (Dilleniales).</title>
        <authorList>
            <person name="Chanderbali A."/>
        </authorList>
    </citation>
    <scope>NUCLEOTIDE SEQUENCE [LARGE SCALE GENOMIC DNA]</scope>
    <source>
        <strain evidence="7">LSX21</strain>
        <tissue evidence="7">Leaf</tissue>
    </source>
</reference>
<dbReference type="InterPro" id="IPR047198">
    <property type="entry name" value="DDP-like_NUDIX"/>
</dbReference>
<dbReference type="InterPro" id="IPR020084">
    <property type="entry name" value="NUDIX_hydrolase_CS"/>
</dbReference>
<dbReference type="PROSITE" id="PS51462">
    <property type="entry name" value="NUDIX"/>
    <property type="match status" value="1"/>
</dbReference>
<dbReference type="PANTHER" id="PTHR12629:SF58">
    <property type="entry name" value="NUDIX HYDROLASE 12, MITOCHONDRIAL"/>
    <property type="match status" value="1"/>
</dbReference>
<accession>A0AAN8VBN9</accession>
<evidence type="ECO:0000256" key="4">
    <source>
        <dbReference type="ARBA" id="ARBA00022801"/>
    </source>
</evidence>
<keyword evidence="4 7" id="KW-0378">Hydrolase</keyword>
<evidence type="ECO:0000259" key="6">
    <source>
        <dbReference type="PROSITE" id="PS51462"/>
    </source>
</evidence>
<dbReference type="Proteomes" id="UP001370490">
    <property type="component" value="Unassembled WGS sequence"/>
</dbReference>
<feature type="domain" description="Nudix hydrolase" evidence="6">
    <location>
        <begin position="18"/>
        <end position="167"/>
    </location>
</feature>
<evidence type="ECO:0000256" key="1">
    <source>
        <dbReference type="ARBA" id="ARBA00001946"/>
    </source>
</evidence>
<organism evidence="7 8">
    <name type="scientific">Dillenia turbinata</name>
    <dbReference type="NCBI Taxonomy" id="194707"/>
    <lineage>
        <taxon>Eukaryota</taxon>
        <taxon>Viridiplantae</taxon>
        <taxon>Streptophyta</taxon>
        <taxon>Embryophyta</taxon>
        <taxon>Tracheophyta</taxon>
        <taxon>Spermatophyta</taxon>
        <taxon>Magnoliopsida</taxon>
        <taxon>eudicotyledons</taxon>
        <taxon>Gunneridae</taxon>
        <taxon>Pentapetalae</taxon>
        <taxon>Dilleniales</taxon>
        <taxon>Dilleniaceae</taxon>
        <taxon>Dillenia</taxon>
    </lineage>
</organism>
<dbReference type="GO" id="GO:0046872">
    <property type="term" value="F:metal ion binding"/>
    <property type="evidence" value="ECO:0007669"/>
    <property type="project" value="UniProtKB-KW"/>
</dbReference>
<keyword evidence="5" id="KW-0460">Magnesium</keyword>